<keyword evidence="5" id="KW-1185">Reference proteome</keyword>
<comment type="similarity">
    <text evidence="1">Belongs to the pyrroline-5-carboxylate reductase family.</text>
</comment>
<protein>
    <submittedName>
        <fullName evidence="4">Pyrroline-5-carboxylate reductase</fullName>
    </submittedName>
</protein>
<evidence type="ECO:0000313" key="4">
    <source>
        <dbReference type="EMBL" id="CUH63941.1"/>
    </source>
</evidence>
<proteinExistence type="inferred from homology"/>
<dbReference type="STRING" id="53501.SAMN04488043_10916"/>
<evidence type="ECO:0000256" key="1">
    <source>
        <dbReference type="ARBA" id="ARBA00005525"/>
    </source>
</evidence>
<dbReference type="Proteomes" id="UP000051587">
    <property type="component" value="Unassembled WGS sequence"/>
</dbReference>
<dbReference type="EMBL" id="CYSA01000015">
    <property type="protein sequence ID" value="CUH63941.1"/>
    <property type="molecule type" value="Genomic_DNA"/>
</dbReference>
<dbReference type="OrthoDB" id="9805754at2"/>
<accession>A0A0P1F7N2</accession>
<name>A0A0P1F7N2_THAGE</name>
<sequence length="243" mass="24947">MRIGVLGLGTIASAVVEGIAGDGHTITVSKRSAAHAQRLSNRFDNVSVADNQQVLEDSEVVILGLLADAASEILPGLTFRADQQVITLMAGASLGEVAAMVAPADAVAIMMPFPGIVGGGSPIMAQGEIGLVNAIFGGRNTVYEIRDAGEMAAYLAAQAVLSPAVTLVSDAARWLGARVSDPDQAETFLRHLVGSSLQGSDCAAMLGAIDTPGGYNQLLRNHMQQSGMSNDLIAGLAKLASHD</sequence>
<feature type="domain" description="Pyrroline-5-carboxylate reductase catalytic N-terminal" evidence="3">
    <location>
        <begin position="2"/>
        <end position="91"/>
    </location>
</feature>
<dbReference type="PANTHER" id="PTHR11645:SF0">
    <property type="entry name" value="PYRROLINE-5-CARBOXYLATE REDUCTASE 3"/>
    <property type="match status" value="1"/>
</dbReference>
<dbReference type="RefSeq" id="WP_058261755.1">
    <property type="nucleotide sequence ID" value="NZ_CP051181.1"/>
</dbReference>
<dbReference type="Gene3D" id="3.40.50.720">
    <property type="entry name" value="NAD(P)-binding Rossmann-like Domain"/>
    <property type="match status" value="1"/>
</dbReference>
<evidence type="ECO:0000256" key="2">
    <source>
        <dbReference type="ARBA" id="ARBA00023002"/>
    </source>
</evidence>
<gene>
    <name evidence="4" type="ORF">TG4357_00974</name>
</gene>
<dbReference type="InterPro" id="IPR036291">
    <property type="entry name" value="NAD(P)-bd_dom_sf"/>
</dbReference>
<evidence type="ECO:0000313" key="5">
    <source>
        <dbReference type="Proteomes" id="UP000051587"/>
    </source>
</evidence>
<evidence type="ECO:0000259" key="3">
    <source>
        <dbReference type="Pfam" id="PF03807"/>
    </source>
</evidence>
<reference evidence="4 5" key="1">
    <citation type="submission" date="2015-09" db="EMBL/GenBank/DDBJ databases">
        <authorList>
            <consortium name="Swine Surveillance"/>
        </authorList>
    </citation>
    <scope>NUCLEOTIDE SEQUENCE [LARGE SCALE GENOMIC DNA]</scope>
    <source>
        <strain evidence="4 5">CECT 4357</strain>
    </source>
</reference>
<dbReference type="SUPFAM" id="SSF51735">
    <property type="entry name" value="NAD(P)-binding Rossmann-fold domains"/>
    <property type="match status" value="1"/>
</dbReference>
<dbReference type="Pfam" id="PF03807">
    <property type="entry name" value="F420_oxidored"/>
    <property type="match status" value="1"/>
</dbReference>
<dbReference type="GO" id="GO:0055129">
    <property type="term" value="P:L-proline biosynthetic process"/>
    <property type="evidence" value="ECO:0007669"/>
    <property type="project" value="TreeGrafter"/>
</dbReference>
<dbReference type="PANTHER" id="PTHR11645">
    <property type="entry name" value="PYRROLINE-5-CARBOXYLATE REDUCTASE"/>
    <property type="match status" value="1"/>
</dbReference>
<dbReference type="AlphaFoldDB" id="A0A0P1F7N2"/>
<organism evidence="4 5">
    <name type="scientific">Thalassovita gelatinovora</name>
    <name type="common">Thalassobius gelatinovorus</name>
    <dbReference type="NCBI Taxonomy" id="53501"/>
    <lineage>
        <taxon>Bacteria</taxon>
        <taxon>Pseudomonadati</taxon>
        <taxon>Pseudomonadota</taxon>
        <taxon>Alphaproteobacteria</taxon>
        <taxon>Rhodobacterales</taxon>
        <taxon>Roseobacteraceae</taxon>
        <taxon>Thalassovita</taxon>
    </lineage>
</organism>
<dbReference type="GO" id="GO:0004735">
    <property type="term" value="F:pyrroline-5-carboxylate reductase activity"/>
    <property type="evidence" value="ECO:0007669"/>
    <property type="project" value="TreeGrafter"/>
</dbReference>
<dbReference type="InterPro" id="IPR028939">
    <property type="entry name" value="P5C_Rdtase_cat_N"/>
</dbReference>
<keyword evidence="2" id="KW-0560">Oxidoreductase</keyword>